<evidence type="ECO:0000313" key="1">
    <source>
        <dbReference type="EMBL" id="CAD8051261.1"/>
    </source>
</evidence>
<reference evidence="1" key="1">
    <citation type="submission" date="2021-01" db="EMBL/GenBank/DDBJ databases">
        <authorList>
            <consortium name="Genoscope - CEA"/>
            <person name="William W."/>
        </authorList>
    </citation>
    <scope>NUCLEOTIDE SEQUENCE</scope>
</reference>
<dbReference type="AlphaFoldDB" id="A0A8S1K9D5"/>
<protein>
    <submittedName>
        <fullName evidence="1">Uncharacterized protein</fullName>
    </submittedName>
</protein>
<proteinExistence type="predicted"/>
<dbReference type="Proteomes" id="UP000688137">
    <property type="component" value="Unassembled WGS sequence"/>
</dbReference>
<name>A0A8S1K9D5_PARPR</name>
<sequence length="433" mass="51138">MISLLLDKKEHFRKEIRRQKNETIFKQKRALYQQPNNQMNTQVILNKIQKFEYCDELFKEISDMDNPPKIIKDLVQFLSQTQSLETIKEGLRCLNNQLYYFDDFDNSENDCFLLLQKYFQNDDYILRKRILMCLGNLLYDCHQFIIPAQNIFFKEQFLFEYTEEYSFVTNILTQFGNYSDIIKSIQFLSEIIMNNPNDTAFESIKFIFENCTPLDADELIDQNFILPAQRLLTHAKENDMAYEALLAILNKANDSTKISYYQRGLNQLITYFLDHPTKKEKGFQLMLYFVSKFDEHEQNLIIDSLFQIYEGTKLFQLLMEDCNPMKLLIICNSIENGSMSIFIDFLALNVIGKIFIPYLSSSQDYSSIQIIISAIDSLLQRDEISGEQFSFVIKAFNTEQFKTALERNLYNVGDREETNYKIENILNILNDCQ</sequence>
<evidence type="ECO:0000313" key="2">
    <source>
        <dbReference type="Proteomes" id="UP000688137"/>
    </source>
</evidence>
<keyword evidence="2" id="KW-1185">Reference proteome</keyword>
<dbReference type="OMA" id="CHQFIIP"/>
<accession>A0A8S1K9D5</accession>
<gene>
    <name evidence="1" type="ORF">PPRIM_AZ9-3.1.T0180008</name>
</gene>
<dbReference type="EMBL" id="CAJJDM010000014">
    <property type="protein sequence ID" value="CAD8051261.1"/>
    <property type="molecule type" value="Genomic_DNA"/>
</dbReference>
<organism evidence="1 2">
    <name type="scientific">Paramecium primaurelia</name>
    <dbReference type="NCBI Taxonomy" id="5886"/>
    <lineage>
        <taxon>Eukaryota</taxon>
        <taxon>Sar</taxon>
        <taxon>Alveolata</taxon>
        <taxon>Ciliophora</taxon>
        <taxon>Intramacronucleata</taxon>
        <taxon>Oligohymenophorea</taxon>
        <taxon>Peniculida</taxon>
        <taxon>Parameciidae</taxon>
        <taxon>Paramecium</taxon>
    </lineage>
</organism>
<comment type="caution">
    <text evidence="1">The sequence shown here is derived from an EMBL/GenBank/DDBJ whole genome shotgun (WGS) entry which is preliminary data.</text>
</comment>